<dbReference type="AlphaFoldDB" id="E5A1F8"/>
<evidence type="ECO:0000313" key="3">
    <source>
        <dbReference type="Proteomes" id="UP000002668"/>
    </source>
</evidence>
<sequence length="92" mass="9735">MKSVTGLALLFLSSACLAAPTAQDGIFDTHPGTCQLGPVINGEQTAGDCLSTDNSPPGKCRKAVEYYANILSPSLLYQKNSPVKDDRHGVRI</sequence>
<dbReference type="PROSITE" id="PS51257">
    <property type="entry name" value="PROKAR_LIPOPROTEIN"/>
    <property type="match status" value="1"/>
</dbReference>
<feature type="chain" id="PRO_5003194960" evidence="1">
    <location>
        <begin position="19"/>
        <end position="92"/>
    </location>
</feature>
<name>E5A1F8_LEPMJ</name>
<dbReference type="InParanoid" id="E5A1F8"/>
<accession>E5A1F8</accession>
<keyword evidence="1" id="KW-0732">Signal</keyword>
<organism evidence="3">
    <name type="scientific">Leptosphaeria maculans (strain JN3 / isolate v23.1.3 / race Av1-4-5-6-7-8)</name>
    <name type="common">Blackleg fungus</name>
    <name type="synonym">Phoma lingam</name>
    <dbReference type="NCBI Taxonomy" id="985895"/>
    <lineage>
        <taxon>Eukaryota</taxon>
        <taxon>Fungi</taxon>
        <taxon>Dikarya</taxon>
        <taxon>Ascomycota</taxon>
        <taxon>Pezizomycotina</taxon>
        <taxon>Dothideomycetes</taxon>
        <taxon>Pleosporomycetidae</taxon>
        <taxon>Pleosporales</taxon>
        <taxon>Pleosporineae</taxon>
        <taxon>Leptosphaeriaceae</taxon>
        <taxon>Plenodomus</taxon>
        <taxon>Plenodomus lingam/Leptosphaeria maculans species complex</taxon>
    </lineage>
</organism>
<dbReference type="Proteomes" id="UP000002668">
    <property type="component" value="Genome"/>
</dbReference>
<feature type="signal peptide" evidence="1">
    <location>
        <begin position="1"/>
        <end position="18"/>
    </location>
</feature>
<keyword evidence="3" id="KW-1185">Reference proteome</keyword>
<dbReference type="HOGENOM" id="CLU_2413651_0_0_1"/>
<dbReference type="RefSeq" id="XP_003840901.1">
    <property type="nucleotide sequence ID" value="XM_003840853.1"/>
</dbReference>
<protein>
    <submittedName>
        <fullName evidence="2">Predicted protein</fullName>
    </submittedName>
</protein>
<proteinExistence type="predicted"/>
<dbReference type="VEuPathDB" id="FungiDB:LEMA_uP105530.1"/>
<dbReference type="GeneID" id="13281071"/>
<evidence type="ECO:0000313" key="2">
    <source>
        <dbReference type="EMBL" id="CBX97422.1"/>
    </source>
</evidence>
<reference evidence="3" key="1">
    <citation type="journal article" date="2011" name="Nat. Commun.">
        <title>Effector diversification within compartments of the Leptosphaeria maculans genome affected by Repeat-Induced Point mutations.</title>
        <authorList>
            <person name="Rouxel T."/>
            <person name="Grandaubert J."/>
            <person name="Hane J.K."/>
            <person name="Hoede C."/>
            <person name="van de Wouw A.P."/>
            <person name="Couloux A."/>
            <person name="Dominguez V."/>
            <person name="Anthouard V."/>
            <person name="Bally P."/>
            <person name="Bourras S."/>
            <person name="Cozijnsen A.J."/>
            <person name="Ciuffetti L.M."/>
            <person name="Degrave A."/>
            <person name="Dilmaghani A."/>
            <person name="Duret L."/>
            <person name="Fudal I."/>
            <person name="Goodwin S.B."/>
            <person name="Gout L."/>
            <person name="Glaser N."/>
            <person name="Linglin J."/>
            <person name="Kema G.H.J."/>
            <person name="Lapalu N."/>
            <person name="Lawrence C.B."/>
            <person name="May K."/>
            <person name="Meyer M."/>
            <person name="Ollivier B."/>
            <person name="Poulain J."/>
            <person name="Schoch C.L."/>
            <person name="Simon A."/>
            <person name="Spatafora J.W."/>
            <person name="Stachowiak A."/>
            <person name="Turgeon B.G."/>
            <person name="Tyler B.M."/>
            <person name="Vincent D."/>
            <person name="Weissenbach J."/>
            <person name="Amselem J."/>
            <person name="Quesneville H."/>
            <person name="Oliver R.P."/>
            <person name="Wincker P."/>
            <person name="Balesdent M.-H."/>
            <person name="Howlett B.J."/>
        </authorList>
    </citation>
    <scope>NUCLEOTIDE SEQUENCE [LARGE SCALE GENOMIC DNA]</scope>
    <source>
        <strain evidence="3">JN3 / isolate v23.1.3 / race Av1-4-5-6-7-8</strain>
    </source>
</reference>
<evidence type="ECO:0000256" key="1">
    <source>
        <dbReference type="SAM" id="SignalP"/>
    </source>
</evidence>
<dbReference type="EMBL" id="FP929131">
    <property type="protein sequence ID" value="CBX97422.1"/>
    <property type="molecule type" value="Genomic_DNA"/>
</dbReference>
<gene>
    <name evidence="2" type="ORF">LEMA_uP105530.1</name>
</gene>